<dbReference type="NCBIfam" id="TIGR00936">
    <property type="entry name" value="ahcY"/>
    <property type="match status" value="1"/>
</dbReference>
<evidence type="ECO:0000256" key="4">
    <source>
        <dbReference type="ARBA" id="ARBA00023027"/>
    </source>
</evidence>
<feature type="domain" description="S-adenosyl-L-homocysteine hydrolase NAD binding" evidence="10">
    <location>
        <begin position="232"/>
        <end position="393"/>
    </location>
</feature>
<dbReference type="FunFam" id="3.40.50.720:FF:000004">
    <property type="entry name" value="Adenosylhomocysteinase"/>
    <property type="match status" value="1"/>
</dbReference>
<evidence type="ECO:0000256" key="2">
    <source>
        <dbReference type="ARBA" id="ARBA00022563"/>
    </source>
</evidence>
<dbReference type="SMART" id="SM00997">
    <property type="entry name" value="AdoHcyase_NAD"/>
    <property type="match status" value="1"/>
</dbReference>
<feature type="binding site" evidence="5 6">
    <location>
        <position position="231"/>
    </location>
    <ligand>
        <name>substrate</name>
    </ligand>
</feature>
<dbReference type="SUPFAM" id="SSF52283">
    <property type="entry name" value="Formate/glycerate dehydrogenase catalytic domain-like"/>
    <property type="match status" value="1"/>
</dbReference>
<dbReference type="Pfam" id="PF00670">
    <property type="entry name" value="AdoHcyase_NAD"/>
    <property type="match status" value="1"/>
</dbReference>
<feature type="binding site" evidence="5">
    <location>
        <begin position="261"/>
        <end position="266"/>
    </location>
    <ligand>
        <name>NAD(+)</name>
        <dbReference type="ChEBI" id="CHEBI:57540"/>
    </ligand>
</feature>
<dbReference type="InterPro" id="IPR036291">
    <property type="entry name" value="NAD(P)-bd_dom_sf"/>
</dbReference>
<dbReference type="GO" id="GO:0005829">
    <property type="term" value="C:cytosol"/>
    <property type="evidence" value="ECO:0007669"/>
    <property type="project" value="TreeGrafter"/>
</dbReference>
<feature type="binding site" evidence="5 6">
    <location>
        <position position="125"/>
    </location>
    <ligand>
        <name>substrate</name>
    </ligand>
</feature>
<feature type="binding site" evidence="5 7">
    <location>
        <position position="284"/>
    </location>
    <ligand>
        <name>NAD(+)</name>
        <dbReference type="ChEBI" id="CHEBI:57540"/>
    </ligand>
</feature>
<keyword evidence="2 5" id="KW-0554">One-carbon metabolism</keyword>
<dbReference type="NCBIfam" id="NF004005">
    <property type="entry name" value="PRK05476.2-3"/>
    <property type="match status" value="1"/>
</dbReference>
<evidence type="ECO:0000256" key="5">
    <source>
        <dbReference type="HAMAP-Rule" id="MF_00563"/>
    </source>
</evidence>
<keyword evidence="5" id="KW-0963">Cytoplasm</keyword>
<evidence type="ECO:0000256" key="1">
    <source>
        <dbReference type="ARBA" id="ARBA00007122"/>
    </source>
</evidence>
<name>A0A0S3QTW2_THET7</name>
<reference evidence="12" key="1">
    <citation type="journal article" date="2018" name="Science">
        <title>A primordial and reversible TCA cycle in a facultatively chemolithoautotrophic thermophile.</title>
        <authorList>
            <person name="Nunoura T."/>
            <person name="Chikaraishi Y."/>
            <person name="Izaki R."/>
            <person name="Suwa T."/>
            <person name="Sato T."/>
            <person name="Harada T."/>
            <person name="Mori K."/>
            <person name="Kato Y."/>
            <person name="Miyazaki M."/>
            <person name="Shimamura S."/>
            <person name="Yanagawa K."/>
            <person name="Shuto A."/>
            <person name="Ohkouchi N."/>
            <person name="Fujita N."/>
            <person name="Takaki Y."/>
            <person name="Atomi H."/>
            <person name="Takai K."/>
        </authorList>
    </citation>
    <scope>NUCLEOTIDE SEQUENCE [LARGE SCALE GENOMIC DNA]</scope>
    <source>
        <strain evidence="12">DSM 17441 / JCM 13301 / NBRC 103674 / ABI70S6</strain>
    </source>
</reference>
<dbReference type="InterPro" id="IPR042172">
    <property type="entry name" value="Adenosylhomocyst_ase-like_sf"/>
</dbReference>
<dbReference type="STRING" id="1298851.TST_0977"/>
<dbReference type="RefSeq" id="WP_068549771.1">
    <property type="nucleotide sequence ID" value="NZ_AP013035.1"/>
</dbReference>
<comment type="pathway">
    <text evidence="5 8">Amino-acid biosynthesis; L-homocysteine biosynthesis; L-homocysteine from S-adenosyl-L-homocysteine: step 1/1.</text>
</comment>
<gene>
    <name evidence="5 11" type="primary">ahcY</name>
    <name evidence="11" type="ORF">TST_0977</name>
</gene>
<dbReference type="PANTHER" id="PTHR23420">
    <property type="entry name" value="ADENOSYLHOMOCYSTEINASE"/>
    <property type="match status" value="1"/>
</dbReference>
<dbReference type="PROSITE" id="PS00738">
    <property type="entry name" value="ADOHCYASE_1"/>
    <property type="match status" value="1"/>
</dbReference>
<dbReference type="Gene3D" id="3.40.50.1480">
    <property type="entry name" value="Adenosylhomocysteinase-like"/>
    <property type="match status" value="2"/>
</dbReference>
<evidence type="ECO:0000256" key="6">
    <source>
        <dbReference type="PIRSR" id="PIRSR001109-1"/>
    </source>
</evidence>
<evidence type="ECO:0000256" key="3">
    <source>
        <dbReference type="ARBA" id="ARBA00022801"/>
    </source>
</evidence>
<dbReference type="CDD" id="cd00401">
    <property type="entry name" value="SAHH"/>
    <property type="match status" value="1"/>
</dbReference>
<proteinExistence type="inferred from homology"/>
<dbReference type="InterPro" id="IPR000043">
    <property type="entry name" value="Adenosylhomocysteinase-like"/>
</dbReference>
<feature type="binding site" evidence="5 6">
    <location>
        <position position="53"/>
    </location>
    <ligand>
        <name>substrate</name>
    </ligand>
</feature>
<dbReference type="PIRSF" id="PIRSF001109">
    <property type="entry name" value="Ad_hcy_hydrolase"/>
    <property type="match status" value="1"/>
</dbReference>
<keyword evidence="3 5" id="KW-0378">Hydrolase</keyword>
<comment type="catalytic activity">
    <reaction evidence="5 8">
        <text>S-adenosyl-L-homocysteine + H2O = L-homocysteine + adenosine</text>
        <dbReference type="Rhea" id="RHEA:21708"/>
        <dbReference type="ChEBI" id="CHEBI:15377"/>
        <dbReference type="ChEBI" id="CHEBI:16335"/>
        <dbReference type="ChEBI" id="CHEBI:57856"/>
        <dbReference type="ChEBI" id="CHEBI:58199"/>
        <dbReference type="EC" id="3.13.2.1"/>
    </reaction>
</comment>
<organism evidence="11 12">
    <name type="scientific">Thermosulfidibacter takaii (strain DSM 17441 / JCM 13301 / NBRC 103674 / ABI70S6)</name>
    <dbReference type="NCBI Taxonomy" id="1298851"/>
    <lineage>
        <taxon>Bacteria</taxon>
        <taxon>Pseudomonadati</taxon>
        <taxon>Thermosulfidibacterota</taxon>
        <taxon>Thermosulfidibacteria</taxon>
        <taxon>Thermosulfidibacterales</taxon>
        <taxon>Thermosulfidibacteraceae</taxon>
    </lineage>
</organism>
<dbReference type="GO" id="GO:0033353">
    <property type="term" value="P:S-adenosylmethionine cycle"/>
    <property type="evidence" value="ECO:0007669"/>
    <property type="project" value="TreeGrafter"/>
</dbReference>
<feature type="binding site" evidence="5">
    <location>
        <position position="319"/>
    </location>
    <ligand>
        <name>NAD(+)</name>
        <dbReference type="ChEBI" id="CHEBI:57540"/>
    </ligand>
</feature>
<evidence type="ECO:0000256" key="8">
    <source>
        <dbReference type="RuleBase" id="RU000548"/>
    </source>
</evidence>
<evidence type="ECO:0000256" key="9">
    <source>
        <dbReference type="RuleBase" id="RU004166"/>
    </source>
</evidence>
<evidence type="ECO:0000259" key="10">
    <source>
        <dbReference type="SMART" id="SM00997"/>
    </source>
</evidence>
<feature type="binding site" evidence="7">
    <location>
        <begin position="263"/>
        <end position="268"/>
    </location>
    <ligand>
        <name>NAD(+)</name>
        <dbReference type="ChEBI" id="CHEBI:57540"/>
    </ligand>
</feature>
<dbReference type="OrthoDB" id="9802717at2"/>
<keyword evidence="12" id="KW-1185">Reference proteome</keyword>
<dbReference type="GO" id="GO:0004013">
    <property type="term" value="F:adenosylhomocysteinase activity"/>
    <property type="evidence" value="ECO:0007669"/>
    <property type="project" value="UniProtKB-UniRule"/>
</dbReference>
<feature type="binding site" evidence="5 7">
    <location>
        <position position="387"/>
    </location>
    <ligand>
        <name>NAD(+)</name>
        <dbReference type="ChEBI" id="CHEBI:57540"/>
    </ligand>
</feature>
<feature type="binding site" evidence="5 7">
    <location>
        <begin position="340"/>
        <end position="342"/>
    </location>
    <ligand>
        <name>NAD(+)</name>
        <dbReference type="ChEBI" id="CHEBI:57540"/>
    </ligand>
</feature>
<dbReference type="AlphaFoldDB" id="A0A0S3QTW2"/>
<dbReference type="GO" id="GO:0006730">
    <property type="term" value="P:one-carbon metabolic process"/>
    <property type="evidence" value="ECO:0007669"/>
    <property type="project" value="UniProtKB-UniRule"/>
</dbReference>
<feature type="binding site" evidence="5 6">
    <location>
        <position position="197"/>
    </location>
    <ligand>
        <name>substrate</name>
    </ligand>
</feature>
<dbReference type="Proteomes" id="UP000063234">
    <property type="component" value="Chromosome"/>
</dbReference>
<dbReference type="SMART" id="SM00996">
    <property type="entry name" value="AdoHcyase"/>
    <property type="match status" value="1"/>
</dbReference>
<protein>
    <recommendedName>
        <fullName evidence="5">Adenosylhomocysteinase</fullName>
        <ecNumber evidence="5">3.13.2.1</ecNumber>
    </recommendedName>
    <alternativeName>
        <fullName evidence="5">S-adenosyl-L-homocysteine hydrolase</fullName>
        <shortName evidence="5">AdoHcyase</shortName>
    </alternativeName>
</protein>
<dbReference type="EMBL" id="AP013035">
    <property type="protein sequence ID" value="BAT71775.1"/>
    <property type="molecule type" value="Genomic_DNA"/>
</dbReference>
<dbReference type="GO" id="GO:0071269">
    <property type="term" value="P:L-homocysteine biosynthetic process"/>
    <property type="evidence" value="ECO:0007669"/>
    <property type="project" value="UniProtKB-UniRule"/>
</dbReference>
<comment type="function">
    <text evidence="5">May play a key role in the regulation of the intracellular concentration of adenosylhomocysteine.</text>
</comment>
<keyword evidence="4 5" id="KW-0520">NAD</keyword>
<feature type="binding site" evidence="7">
    <location>
        <position position="394"/>
    </location>
    <ligand>
        <name>NAD(+)</name>
        <dbReference type="ChEBI" id="CHEBI:57540"/>
    </ligand>
</feature>
<dbReference type="PANTHER" id="PTHR23420:SF0">
    <property type="entry name" value="ADENOSYLHOMOCYSTEINASE"/>
    <property type="match status" value="1"/>
</dbReference>
<dbReference type="InterPro" id="IPR020082">
    <property type="entry name" value="S-Ado-L-homoCys_hydrolase_CS"/>
</dbReference>
<dbReference type="UniPathway" id="UPA00314">
    <property type="reaction ID" value="UER00076"/>
</dbReference>
<comment type="similarity">
    <text evidence="1 5 9">Belongs to the adenosylhomocysteinase family.</text>
</comment>
<feature type="binding site" evidence="5 6">
    <location>
        <position position="227"/>
    </location>
    <ligand>
        <name>substrate</name>
    </ligand>
</feature>
<comment type="cofactor">
    <cofactor evidence="5 7 8">
        <name>NAD(+)</name>
        <dbReference type="ChEBI" id="CHEBI:57540"/>
    </cofactor>
    <text evidence="5 7 8">Binds 1 NAD(+) per subunit.</text>
</comment>
<dbReference type="Pfam" id="PF05221">
    <property type="entry name" value="AdoHcyase"/>
    <property type="match status" value="1"/>
</dbReference>
<sequence length="465" mass="51184">MEYHVKDLSLAQQGKNRIEWAAMEMPVLRLIGDEFEKDKPLKGIRIAACLHVTTETANLVITLKRGGAEVYLCASNPLSTQDDVAASLVKDFGIPVFAIRGEDRDTYYEHIWQCLRRMPHIVMDDGADLTSTLHMIAFGEVENLPEPVKKGLQSMGCTVDNIPQGQCRSCVSEAMMGTGLGSFADELVVNVIGGTEETTTGVIRLRSLERDGRLKYPVIAVNDAYTKHLFDNRYGTGQSTIDGILRATNRLIAGSYFVVCGYGWCGRGVAMRAAGMGAKVIVCEVDPVRALEAVMDGYLVMPLKEAAQIGDFFVTVTGNTSVIRKEHFEVMKDGAILANSGHFDVEIDKKGLEELAVGIREVRTHVREYTLKDGRRIYLLGDGRLVNLIAAEGHPAAVMDMSFANQALSAAYLVEKGKELERKVYAVPEELDRKVATLKLQSLGVSIDELTEEQKKYLASWELGT</sequence>
<dbReference type="PROSITE" id="PS00739">
    <property type="entry name" value="ADOHCYASE_2"/>
    <property type="match status" value="1"/>
</dbReference>
<dbReference type="EC" id="3.13.2.1" evidence="5"/>
<dbReference type="InterPro" id="IPR015878">
    <property type="entry name" value="Ado_hCys_hydrolase_NAD-bd"/>
</dbReference>
<dbReference type="PATRIC" id="fig|1298851.3.peg.1016"/>
<dbReference type="Gene3D" id="3.40.50.720">
    <property type="entry name" value="NAD(P)-binding Rossmann-like Domain"/>
    <property type="match status" value="1"/>
</dbReference>
<evidence type="ECO:0000313" key="12">
    <source>
        <dbReference type="Proteomes" id="UP000063234"/>
    </source>
</evidence>
<accession>A0A0S3QTW2</accession>
<dbReference type="HAMAP" id="MF_00563">
    <property type="entry name" value="AdoHcyase"/>
    <property type="match status" value="1"/>
</dbReference>
<dbReference type="KEGG" id="ttk:TST_0977"/>
<feature type="binding site" evidence="5">
    <location>
        <position position="232"/>
    </location>
    <ligand>
        <name>NAD(+)</name>
        <dbReference type="ChEBI" id="CHEBI:57540"/>
    </ligand>
</feature>
<evidence type="ECO:0000313" key="11">
    <source>
        <dbReference type="EMBL" id="BAT71775.1"/>
    </source>
</evidence>
<feature type="binding site" evidence="5 7">
    <location>
        <begin position="198"/>
        <end position="200"/>
    </location>
    <ligand>
        <name>NAD(+)</name>
        <dbReference type="ChEBI" id="CHEBI:57540"/>
    </ligand>
</feature>
<dbReference type="SUPFAM" id="SSF51735">
    <property type="entry name" value="NAD(P)-binding Rossmann-fold domains"/>
    <property type="match status" value="1"/>
</dbReference>
<comment type="subcellular location">
    <subcellularLocation>
        <location evidence="5">Cytoplasm</location>
    </subcellularLocation>
</comment>
<evidence type="ECO:0000256" key="7">
    <source>
        <dbReference type="PIRSR" id="PIRSR001109-2"/>
    </source>
</evidence>